<feature type="compositionally biased region" description="Low complexity" evidence="1">
    <location>
        <begin position="50"/>
        <end position="64"/>
    </location>
</feature>
<dbReference type="PANTHER" id="PTHR15615">
    <property type="match status" value="1"/>
</dbReference>
<protein>
    <submittedName>
        <fullName evidence="2">Unnamed protein product</fullName>
    </submittedName>
</protein>
<dbReference type="Gene3D" id="1.10.472.10">
    <property type="entry name" value="Cyclin-like"/>
    <property type="match status" value="1"/>
</dbReference>
<feature type="region of interest" description="Disordered" evidence="1">
    <location>
        <begin position="401"/>
        <end position="441"/>
    </location>
</feature>
<dbReference type="AlphaFoldDB" id="A0A9W6Z0Y2"/>
<dbReference type="PANTHER" id="PTHR15615:SF27">
    <property type="entry name" value="PHO85 CYCLIN CLG1"/>
    <property type="match status" value="1"/>
</dbReference>
<feature type="compositionally biased region" description="Low complexity" evidence="1">
    <location>
        <begin position="103"/>
        <end position="112"/>
    </location>
</feature>
<organism evidence="2 3">
    <name type="scientific">Ambrosiozyma monospora</name>
    <name type="common">Yeast</name>
    <name type="synonym">Endomycopsis monosporus</name>
    <dbReference type="NCBI Taxonomy" id="43982"/>
    <lineage>
        <taxon>Eukaryota</taxon>
        <taxon>Fungi</taxon>
        <taxon>Dikarya</taxon>
        <taxon>Ascomycota</taxon>
        <taxon>Saccharomycotina</taxon>
        <taxon>Pichiomycetes</taxon>
        <taxon>Pichiales</taxon>
        <taxon>Pichiaceae</taxon>
        <taxon>Ambrosiozyma</taxon>
    </lineage>
</organism>
<feature type="region of interest" description="Disordered" evidence="1">
    <location>
        <begin position="23"/>
        <end position="64"/>
    </location>
</feature>
<proteinExistence type="predicted"/>
<keyword evidence="3" id="KW-1185">Reference proteome</keyword>
<dbReference type="Pfam" id="PF08613">
    <property type="entry name" value="Cyclin"/>
    <property type="match status" value="1"/>
</dbReference>
<feature type="compositionally biased region" description="Polar residues" evidence="1">
    <location>
        <begin position="412"/>
        <end position="424"/>
    </location>
</feature>
<dbReference type="GO" id="GO:0000307">
    <property type="term" value="C:cyclin-dependent protein kinase holoenzyme complex"/>
    <property type="evidence" value="ECO:0007669"/>
    <property type="project" value="UniProtKB-ARBA"/>
</dbReference>
<dbReference type="EMBL" id="BSXU01002409">
    <property type="protein sequence ID" value="GMG37272.1"/>
    <property type="molecule type" value="Genomic_DNA"/>
</dbReference>
<dbReference type="GO" id="GO:0019901">
    <property type="term" value="F:protein kinase binding"/>
    <property type="evidence" value="ECO:0007669"/>
    <property type="project" value="InterPro"/>
</dbReference>
<gene>
    <name evidence="2" type="ORF">Amon01_000478300</name>
</gene>
<dbReference type="GO" id="GO:0016538">
    <property type="term" value="F:cyclin-dependent protein serine/threonine kinase regulator activity"/>
    <property type="evidence" value="ECO:0007669"/>
    <property type="project" value="TreeGrafter"/>
</dbReference>
<accession>A0A9W6Z0Y2</accession>
<feature type="compositionally biased region" description="Low complexity" evidence="1">
    <location>
        <begin position="425"/>
        <end position="441"/>
    </location>
</feature>
<dbReference type="GO" id="GO:0005634">
    <property type="term" value="C:nucleus"/>
    <property type="evidence" value="ECO:0007669"/>
    <property type="project" value="TreeGrafter"/>
</dbReference>
<dbReference type="CDD" id="cd20557">
    <property type="entry name" value="CYCLIN_ScPCL1-like"/>
    <property type="match status" value="1"/>
</dbReference>
<reference evidence="2" key="1">
    <citation type="submission" date="2023-04" db="EMBL/GenBank/DDBJ databases">
        <title>Ambrosiozyma monospora NBRC 1965.</title>
        <authorList>
            <person name="Ichikawa N."/>
            <person name="Sato H."/>
            <person name="Tonouchi N."/>
        </authorList>
    </citation>
    <scope>NUCLEOTIDE SEQUENCE</scope>
    <source>
        <strain evidence="2">NBRC 1965</strain>
    </source>
</reference>
<comment type="caution">
    <text evidence="2">The sequence shown here is derived from an EMBL/GenBank/DDBJ whole genome shotgun (WGS) entry which is preliminary data.</text>
</comment>
<dbReference type="InterPro" id="IPR013922">
    <property type="entry name" value="Cyclin_PHO80-like"/>
</dbReference>
<evidence type="ECO:0000313" key="3">
    <source>
        <dbReference type="Proteomes" id="UP001165063"/>
    </source>
</evidence>
<feature type="region of interest" description="Disordered" evidence="1">
    <location>
        <begin position="90"/>
        <end position="169"/>
    </location>
</feature>
<evidence type="ECO:0000256" key="1">
    <source>
        <dbReference type="SAM" id="MobiDB-lite"/>
    </source>
</evidence>
<name>A0A9W6Z0Y2_AMBMO</name>
<dbReference type="Proteomes" id="UP001165063">
    <property type="component" value="Unassembled WGS sequence"/>
</dbReference>
<feature type="compositionally biased region" description="Low complexity" evidence="1">
    <location>
        <begin position="134"/>
        <end position="154"/>
    </location>
</feature>
<evidence type="ECO:0000313" key="2">
    <source>
        <dbReference type="EMBL" id="GMG37272.1"/>
    </source>
</evidence>
<dbReference type="OrthoDB" id="244495at2759"/>
<sequence>MFASSGTVAKGYLFGVPPPQQGPVLPLFHQRHPSYPSFSNYQQPVAAPTSSQPQVSSQQSYQQQQYGAGYSNYYNPIQASSVPRNDYYVAQQQVPPPPPPPAASQQQQVVQLPPLPPPSSSYMQQQPVQPPLQPIHQQPLPQVQSQPQPQPQQRQQHHQHQEQPQEQATGGVSSVLDYDMDQMVRFVCWLCYGLMKRSDNPPESFHDTVKSVLDATRLPKSSLVLALLYLSDKMAKQVVAIMDDAEVFQNLIISLVLANKFNDDNTFRNKSWSDATGLSVGLINRLEKEWLCNISWRLHYDTGYQCIEECWDTWCKKFNVNKSALPESITPDMYPPASTSPVVGYQSPSTSLFSERSQQYSPVNTPLNSSPWFEDYHVVPVQCGMHQNPVAAQPIQLPPATIQAPMPLPQVHHQTSSSSLQAYDSSNSYQPQQQQQQSQPQIQYNAPLVAQQVSNNNDYYSMYHQMNTQPPIKPQVQAQFDNMYPTIESTAQYYPGAAAQTQQQQSQVPQVMATGNFTNNVYNSNNGTSSAFNNNNGQVYGSSSVSQGYGNDYYLQQQQQQQQQYHPHQLHNRHPTQQQFYNHTNSYICTASACL</sequence>